<dbReference type="InterPro" id="IPR020004">
    <property type="entry name" value="UDP-GlcNAc_Epase"/>
</dbReference>
<organism evidence="2 3">
    <name type="scientific">Syntrophaceticus schinkii</name>
    <dbReference type="NCBI Taxonomy" id="499207"/>
    <lineage>
        <taxon>Bacteria</taxon>
        <taxon>Bacillati</taxon>
        <taxon>Bacillota</taxon>
        <taxon>Clostridia</taxon>
        <taxon>Thermoanaerobacterales</taxon>
        <taxon>Thermoanaerobacterales Family III. Incertae Sedis</taxon>
        <taxon>Syntrophaceticus</taxon>
    </lineage>
</organism>
<accession>A0A0B7MJH9</accession>
<dbReference type="Pfam" id="PF02350">
    <property type="entry name" value="Epimerase_2"/>
    <property type="match status" value="1"/>
</dbReference>
<dbReference type="NCBIfam" id="TIGR03568">
    <property type="entry name" value="NeuC_NnaA"/>
    <property type="match status" value="1"/>
</dbReference>
<evidence type="ECO:0000313" key="3">
    <source>
        <dbReference type="Proteomes" id="UP000046155"/>
    </source>
</evidence>
<reference evidence="3" key="1">
    <citation type="submission" date="2015-01" db="EMBL/GenBank/DDBJ databases">
        <authorList>
            <person name="Manzoor Shahid"/>
            <person name="Zubair Saima"/>
        </authorList>
    </citation>
    <scope>NUCLEOTIDE SEQUENCE [LARGE SCALE GENOMIC DNA]</scope>
    <source>
        <strain evidence="3">Sp3</strain>
    </source>
</reference>
<dbReference type="PANTHER" id="PTHR43174:SF3">
    <property type="entry name" value="UDP-N-ACETYLGLUCOSAMINE 2-EPIMERASE"/>
    <property type="match status" value="1"/>
</dbReference>
<evidence type="ECO:0000259" key="1">
    <source>
        <dbReference type="Pfam" id="PF02350"/>
    </source>
</evidence>
<dbReference type="InterPro" id="IPR003331">
    <property type="entry name" value="UDP_GlcNAc_Epimerase_2_dom"/>
</dbReference>
<dbReference type="EMBL" id="CDRZ01000028">
    <property type="protein sequence ID" value="CEO87782.1"/>
    <property type="molecule type" value="Genomic_DNA"/>
</dbReference>
<sequence length="364" mass="40678">MWGIQPIIIIRGLSEMRKIMVFTSTRAEYGLLKPTLKMIQNSPDLKLILIVAGDHLLIQKGGTINEIREDGLEITEIVPYTLAHDSSEAISKSIGLATIDLATILRRHNPDIILLLGDRYELMSIAVCALIQRISLAHIAGGETTQGALDEQVRHALTKMSHLHFAATREYGWHIRQMGEELWRIHVVGSPGIENIYRADYLNSEEIKASYHIDPVKPTMLVTFHPETLTKEGYTKQQLKELTDALGQFPDFQQVITYPGTESGYLLIIRAWEEYASNHQNVILKKSLGSRCYLGLMRHVAVVIGNSSSGVIEAPSFGVPTVNIGDRQKGRSKAQSQIDVRCRTGEIVNGVKKALFDEQFRKGV</sequence>
<keyword evidence="3" id="KW-1185">Reference proteome</keyword>
<dbReference type="InterPro" id="IPR029767">
    <property type="entry name" value="WecB-like"/>
</dbReference>
<dbReference type="Proteomes" id="UP000046155">
    <property type="component" value="Unassembled WGS sequence"/>
</dbReference>
<proteinExistence type="predicted"/>
<dbReference type="AlphaFoldDB" id="A0A0B7MJH9"/>
<dbReference type="SUPFAM" id="SSF53756">
    <property type="entry name" value="UDP-Glycosyltransferase/glycogen phosphorylase"/>
    <property type="match status" value="1"/>
</dbReference>
<evidence type="ECO:0000313" key="2">
    <source>
        <dbReference type="EMBL" id="CEO87782.1"/>
    </source>
</evidence>
<dbReference type="GO" id="GO:0006047">
    <property type="term" value="P:UDP-N-acetylglucosamine metabolic process"/>
    <property type="evidence" value="ECO:0007669"/>
    <property type="project" value="InterPro"/>
</dbReference>
<name>A0A0B7MJH9_9FIRM</name>
<feature type="domain" description="UDP-N-acetylglucosamine 2-epimerase" evidence="1">
    <location>
        <begin position="38"/>
        <end position="357"/>
    </location>
</feature>
<dbReference type="PANTHER" id="PTHR43174">
    <property type="entry name" value="UDP-N-ACETYLGLUCOSAMINE 2-EPIMERASE"/>
    <property type="match status" value="1"/>
</dbReference>
<dbReference type="GO" id="GO:0004553">
    <property type="term" value="F:hydrolase activity, hydrolyzing O-glycosyl compounds"/>
    <property type="evidence" value="ECO:0007669"/>
    <property type="project" value="InterPro"/>
</dbReference>
<dbReference type="CDD" id="cd03786">
    <property type="entry name" value="GTB_UDP-GlcNAc_2-Epimerase"/>
    <property type="match status" value="1"/>
</dbReference>
<dbReference type="Gene3D" id="3.40.50.2000">
    <property type="entry name" value="Glycogen Phosphorylase B"/>
    <property type="match status" value="2"/>
</dbReference>
<protein>
    <submittedName>
        <fullName evidence="2">UDP-N-acetylglucosamine 2-epimerase</fullName>
    </submittedName>
</protein>
<gene>
    <name evidence="2" type="ORF">SSCH_1230016</name>
</gene>